<evidence type="ECO:0000313" key="2">
    <source>
        <dbReference type="EMBL" id="MEZ0450736.1"/>
    </source>
</evidence>
<dbReference type="InterPro" id="IPR001387">
    <property type="entry name" value="Cro/C1-type_HTH"/>
</dbReference>
<dbReference type="InterPro" id="IPR010982">
    <property type="entry name" value="Lambda_DNA-bd_dom_sf"/>
</dbReference>
<dbReference type="Proteomes" id="UP001566204">
    <property type="component" value="Unassembled WGS sequence"/>
</dbReference>
<gene>
    <name evidence="2" type="ORF">ABTW24_03920</name>
</gene>
<organism evidence="2 3">
    <name type="scientific">Sphingobacterium thalpophilum</name>
    <dbReference type="NCBI Taxonomy" id="259"/>
    <lineage>
        <taxon>Bacteria</taxon>
        <taxon>Pseudomonadati</taxon>
        <taxon>Bacteroidota</taxon>
        <taxon>Sphingobacteriia</taxon>
        <taxon>Sphingobacteriales</taxon>
        <taxon>Sphingobacteriaceae</taxon>
        <taxon>Sphingobacterium</taxon>
    </lineage>
</organism>
<keyword evidence="3" id="KW-1185">Reference proteome</keyword>
<dbReference type="Gene3D" id="1.10.260.40">
    <property type="entry name" value="lambda repressor-like DNA-binding domains"/>
    <property type="match status" value="1"/>
</dbReference>
<evidence type="ECO:0000313" key="3">
    <source>
        <dbReference type="Proteomes" id="UP001566204"/>
    </source>
</evidence>
<dbReference type="SMART" id="SM00530">
    <property type="entry name" value="HTH_XRE"/>
    <property type="match status" value="1"/>
</dbReference>
<evidence type="ECO:0000259" key="1">
    <source>
        <dbReference type="SMART" id="SM00530"/>
    </source>
</evidence>
<dbReference type="SUPFAM" id="SSF47413">
    <property type="entry name" value="lambda repressor-like DNA-binding domains"/>
    <property type="match status" value="1"/>
</dbReference>
<dbReference type="EMBL" id="JBEOQB010000001">
    <property type="protein sequence ID" value="MEZ0450736.1"/>
    <property type="molecule type" value="Genomic_DNA"/>
</dbReference>
<feature type="domain" description="HTH cro/C1-type" evidence="1">
    <location>
        <begin position="25"/>
        <end position="80"/>
    </location>
</feature>
<accession>A0ABV4HAY5</accession>
<sequence length="231" mass="26391">MTLMVKDYIKRFTKKNELSKAVSRRIHEILRLTKLSVQELGPIAGINTRSLEGYAKGTTPITLEAIIRICAFLAIDLTTFCDFNRKLSGQVELSAIGQAAEQEKRKQAATIAKKESSLASQEKFEKAKKHRDQISLIVSSTDYFQRPRTLFQMAVDFARDYGIDVTPERIQMVLQRYVGDGIIKKHQAPWDYGVGLGKPKRTWVYFQDETALLADPERLQGYNWFRKSIIA</sequence>
<dbReference type="RefSeq" id="WP_370481380.1">
    <property type="nucleotide sequence ID" value="NZ_CP158797.1"/>
</dbReference>
<name>A0ABV4HAY5_9SPHI</name>
<reference evidence="2 3" key="1">
    <citation type="submission" date="2024-06" db="EMBL/GenBank/DDBJ databases">
        <title>Soil Sphingobacterium thalpophilum.</title>
        <authorList>
            <person name="Yang J."/>
            <person name="Li J."/>
        </authorList>
    </citation>
    <scope>NUCLEOTIDE SEQUENCE [LARGE SCALE GENOMIC DNA]</scope>
    <source>
        <strain evidence="2 3">22g91tb</strain>
    </source>
</reference>
<proteinExistence type="predicted"/>
<protein>
    <submittedName>
        <fullName evidence="2">Helix-turn-helix transcriptional regulator</fullName>
    </submittedName>
</protein>
<comment type="caution">
    <text evidence="2">The sequence shown here is derived from an EMBL/GenBank/DDBJ whole genome shotgun (WGS) entry which is preliminary data.</text>
</comment>